<proteinExistence type="predicted"/>
<accession>K1RZN1</accession>
<protein>
    <submittedName>
        <fullName evidence="2">Histidine triad (HIT) protein</fullName>
    </submittedName>
</protein>
<evidence type="ECO:0000259" key="1">
    <source>
        <dbReference type="PROSITE" id="PS51084"/>
    </source>
</evidence>
<dbReference type="AlphaFoldDB" id="K1RZN1"/>
<reference evidence="2" key="1">
    <citation type="journal article" date="2013" name="Environ. Microbiol.">
        <title>Microbiota from the distal guts of lean and obese adolescents exhibit partial functional redundancy besides clear differences in community structure.</title>
        <authorList>
            <person name="Ferrer M."/>
            <person name="Ruiz A."/>
            <person name="Lanza F."/>
            <person name="Haange S.B."/>
            <person name="Oberbach A."/>
            <person name="Till H."/>
            <person name="Bargiela R."/>
            <person name="Campoy C."/>
            <person name="Segura M.T."/>
            <person name="Richter M."/>
            <person name="von Bergen M."/>
            <person name="Seifert J."/>
            <person name="Suarez A."/>
        </authorList>
    </citation>
    <scope>NUCLEOTIDE SEQUENCE</scope>
</reference>
<dbReference type="Pfam" id="PF01230">
    <property type="entry name" value="HIT"/>
    <property type="match status" value="1"/>
</dbReference>
<dbReference type="GO" id="GO:0009117">
    <property type="term" value="P:nucleotide metabolic process"/>
    <property type="evidence" value="ECO:0007669"/>
    <property type="project" value="TreeGrafter"/>
</dbReference>
<dbReference type="PROSITE" id="PS51084">
    <property type="entry name" value="HIT_2"/>
    <property type="match status" value="1"/>
</dbReference>
<dbReference type="InterPro" id="IPR036265">
    <property type="entry name" value="HIT-like_sf"/>
</dbReference>
<dbReference type="EMBL" id="AJWZ01009599">
    <property type="protein sequence ID" value="EKC50853.1"/>
    <property type="molecule type" value="Genomic_DNA"/>
</dbReference>
<dbReference type="InterPro" id="IPR011146">
    <property type="entry name" value="HIT-like"/>
</dbReference>
<evidence type="ECO:0000313" key="2">
    <source>
        <dbReference type="EMBL" id="EKC50853.1"/>
    </source>
</evidence>
<dbReference type="PANTHER" id="PTHR46648">
    <property type="entry name" value="HIT FAMILY PROTEIN 1"/>
    <property type="match status" value="1"/>
</dbReference>
<feature type="domain" description="HIT" evidence="1">
    <location>
        <begin position="1"/>
        <end position="103"/>
    </location>
</feature>
<dbReference type="Gene3D" id="3.30.428.10">
    <property type="entry name" value="HIT-like"/>
    <property type="match status" value="1"/>
</dbReference>
<dbReference type="InterPro" id="IPR001310">
    <property type="entry name" value="Histidine_triad_HIT"/>
</dbReference>
<dbReference type="PANTHER" id="PTHR46648:SF1">
    <property type="entry name" value="ADENOSINE 5'-MONOPHOSPHORAMIDASE HNT1"/>
    <property type="match status" value="1"/>
</dbReference>
<organism evidence="2">
    <name type="scientific">human gut metagenome</name>
    <dbReference type="NCBI Taxonomy" id="408170"/>
    <lineage>
        <taxon>unclassified sequences</taxon>
        <taxon>metagenomes</taxon>
        <taxon>organismal metagenomes</taxon>
    </lineage>
</organism>
<dbReference type="PRINTS" id="PR00332">
    <property type="entry name" value="HISTRIAD"/>
</dbReference>
<dbReference type="SUPFAM" id="SSF54197">
    <property type="entry name" value="HIT-like"/>
    <property type="match status" value="1"/>
</dbReference>
<dbReference type="GO" id="GO:0003824">
    <property type="term" value="F:catalytic activity"/>
    <property type="evidence" value="ECO:0007669"/>
    <property type="project" value="InterPro"/>
</dbReference>
<sequence>MNGEIPSKKIYEDDKVYAFLDINPNSNGHVLLIPKKHYVTVLDIDKDFIGYALEVIQEKLYPLLKTKLGIDGLTISQNNFLGQDVKHYHIHLIPRYNKNNPLKEKMDVEKIYQKLTSNN</sequence>
<comment type="caution">
    <text evidence="2">The sequence shown here is derived from an EMBL/GenBank/DDBJ whole genome shotgun (WGS) entry which is preliminary data.</text>
</comment>
<name>K1RZN1_9ZZZZ</name>
<gene>
    <name evidence="2" type="ORF">OBE_13930</name>
</gene>